<evidence type="ECO:0000313" key="7">
    <source>
        <dbReference type="Proteomes" id="UP000073816"/>
    </source>
</evidence>
<keyword evidence="2" id="KW-0238">DNA-binding</keyword>
<dbReference type="KEGG" id="alm:AO498_10155"/>
<proteinExistence type="predicted"/>
<evidence type="ECO:0000256" key="4">
    <source>
        <dbReference type="SAM" id="Phobius"/>
    </source>
</evidence>
<dbReference type="GO" id="GO:0003700">
    <property type="term" value="F:DNA-binding transcription factor activity"/>
    <property type="evidence" value="ECO:0007669"/>
    <property type="project" value="InterPro"/>
</dbReference>
<evidence type="ECO:0000256" key="2">
    <source>
        <dbReference type="ARBA" id="ARBA00023125"/>
    </source>
</evidence>
<name>A0A142ENT4_9BACT</name>
<keyword evidence="1" id="KW-0805">Transcription regulation</keyword>
<dbReference type="PANTHER" id="PTHR43280:SF2">
    <property type="entry name" value="HTH-TYPE TRANSCRIPTIONAL REGULATOR EXSA"/>
    <property type="match status" value="1"/>
</dbReference>
<feature type="transmembrane region" description="Helical" evidence="4">
    <location>
        <begin position="39"/>
        <end position="58"/>
    </location>
</feature>
<dbReference type="PATRIC" id="fig|1727163.4.peg.2122"/>
<keyword evidence="4" id="KW-1133">Transmembrane helix</keyword>
<dbReference type="InterPro" id="IPR018060">
    <property type="entry name" value="HTH_AraC"/>
</dbReference>
<evidence type="ECO:0000259" key="5">
    <source>
        <dbReference type="PROSITE" id="PS01124"/>
    </source>
</evidence>
<feature type="transmembrane region" description="Helical" evidence="4">
    <location>
        <begin position="70"/>
        <end position="89"/>
    </location>
</feature>
<organism evidence="6 7">
    <name type="scientific">Algoriphagus sanaruensis</name>
    <dbReference type="NCBI Taxonomy" id="1727163"/>
    <lineage>
        <taxon>Bacteria</taxon>
        <taxon>Pseudomonadati</taxon>
        <taxon>Bacteroidota</taxon>
        <taxon>Cytophagia</taxon>
        <taxon>Cytophagales</taxon>
        <taxon>Cyclobacteriaceae</taxon>
        <taxon>Algoriphagus</taxon>
    </lineage>
</organism>
<dbReference type="GO" id="GO:0043565">
    <property type="term" value="F:sequence-specific DNA binding"/>
    <property type="evidence" value="ECO:0007669"/>
    <property type="project" value="InterPro"/>
</dbReference>
<reference evidence="7" key="1">
    <citation type="submission" date="2015-09" db="EMBL/GenBank/DDBJ databases">
        <title>Complete sequence of Algoriphagus sp. M8-2.</title>
        <authorList>
            <person name="Shintani M."/>
        </authorList>
    </citation>
    <scope>NUCLEOTIDE SEQUENCE [LARGE SCALE GENOMIC DNA]</scope>
    <source>
        <strain evidence="7">M8-2</strain>
    </source>
</reference>
<keyword evidence="7" id="KW-1185">Reference proteome</keyword>
<keyword evidence="4" id="KW-0472">Membrane</keyword>
<dbReference type="PROSITE" id="PS01124">
    <property type="entry name" value="HTH_ARAC_FAMILY_2"/>
    <property type="match status" value="1"/>
</dbReference>
<dbReference type="Pfam" id="PF12833">
    <property type="entry name" value="HTH_18"/>
    <property type="match status" value="1"/>
</dbReference>
<dbReference type="PANTHER" id="PTHR43280">
    <property type="entry name" value="ARAC-FAMILY TRANSCRIPTIONAL REGULATOR"/>
    <property type="match status" value="1"/>
</dbReference>
<feature type="transmembrane region" description="Helical" evidence="4">
    <location>
        <begin position="215"/>
        <end position="236"/>
    </location>
</feature>
<accession>A0A142ENT4</accession>
<feature type="transmembrane region" description="Helical" evidence="4">
    <location>
        <begin position="154"/>
        <end position="172"/>
    </location>
</feature>
<dbReference type="Proteomes" id="UP000073816">
    <property type="component" value="Chromosome"/>
</dbReference>
<dbReference type="InterPro" id="IPR009057">
    <property type="entry name" value="Homeodomain-like_sf"/>
</dbReference>
<dbReference type="STRING" id="1727163.AO498_10155"/>
<keyword evidence="4" id="KW-0812">Transmembrane</keyword>
<feature type="domain" description="HTH araC/xylS-type" evidence="5">
    <location>
        <begin position="271"/>
        <end position="376"/>
    </location>
</feature>
<evidence type="ECO:0000313" key="6">
    <source>
        <dbReference type="EMBL" id="AMQ56789.1"/>
    </source>
</evidence>
<evidence type="ECO:0000256" key="1">
    <source>
        <dbReference type="ARBA" id="ARBA00023015"/>
    </source>
</evidence>
<feature type="transmembrane region" description="Helical" evidence="4">
    <location>
        <begin position="101"/>
        <end position="119"/>
    </location>
</feature>
<sequence length="388" mass="44910">MDLVSYGIYVLTSSTVLLSFLAFLIFSRNNFTKSILHKGISFLLFLLSVRFITIHLYLNQLMGDFPHFLFVNHLTSKIGLPILFFVVYFSIKQRAFKYSDALHLVVPALFVINFIPIYFGSEAFKIALIQKMNVQGYDVAWNNGLFLNGKLADLLDQGILYFYTIAIGLLLVRHRESGNLPDSFVTFLKITFFFLLANLLPSLTTFFEIEVMDSWSFTNLVGLVSALFVLIGMFLIPDFLYAKRTFLSQENELEEIDYYLLRTVKSEELYQKVILYFESERPYLNPDFSLTMAEKSLGLTGRYISEAIKQNTGLNFSQFVSHYRIKYFTEILMCQSDLRKMTIDEISLEIGFNSVNNFYTHFKKVKGCTPREYLDENFDLTSPLLLVS</sequence>
<keyword evidence="3" id="KW-0804">Transcription</keyword>
<dbReference type="SUPFAM" id="SSF46689">
    <property type="entry name" value="Homeodomain-like"/>
    <property type="match status" value="1"/>
</dbReference>
<dbReference type="Gene3D" id="1.10.10.60">
    <property type="entry name" value="Homeodomain-like"/>
    <property type="match status" value="2"/>
</dbReference>
<dbReference type="EMBL" id="CP012836">
    <property type="protein sequence ID" value="AMQ56789.1"/>
    <property type="molecule type" value="Genomic_DNA"/>
</dbReference>
<dbReference type="AlphaFoldDB" id="A0A142ENT4"/>
<feature type="transmembrane region" description="Helical" evidence="4">
    <location>
        <begin position="184"/>
        <end position="203"/>
    </location>
</feature>
<protein>
    <recommendedName>
        <fullName evidence="5">HTH araC/xylS-type domain-containing protein</fullName>
    </recommendedName>
</protein>
<gene>
    <name evidence="6" type="ORF">AO498_10155</name>
</gene>
<dbReference type="SMART" id="SM00342">
    <property type="entry name" value="HTH_ARAC"/>
    <property type="match status" value="1"/>
</dbReference>
<feature type="transmembrane region" description="Helical" evidence="4">
    <location>
        <begin position="6"/>
        <end position="27"/>
    </location>
</feature>
<reference evidence="6 7" key="2">
    <citation type="journal article" date="2016" name="Genome Announc.">
        <title>Complete Genome Sequence of Algoriphagus sp. Strain M8-2, Isolated from a Brackish Lake.</title>
        <authorList>
            <person name="Muraguchi Y."/>
            <person name="Kushimoto K."/>
            <person name="Ohtsubo Y."/>
            <person name="Suzuki T."/>
            <person name="Dohra H."/>
            <person name="Kimbara K."/>
            <person name="Shintani M."/>
        </authorList>
    </citation>
    <scope>NUCLEOTIDE SEQUENCE [LARGE SCALE GENOMIC DNA]</scope>
    <source>
        <strain evidence="6 7">M8-2</strain>
    </source>
</reference>
<evidence type="ECO:0000256" key="3">
    <source>
        <dbReference type="ARBA" id="ARBA00023163"/>
    </source>
</evidence>